<protein>
    <submittedName>
        <fullName evidence="2">Putative phage protein gp47/JayE</fullName>
    </submittedName>
</protein>
<dbReference type="RefSeq" id="WP_104077568.1">
    <property type="nucleotide sequence ID" value="NZ_CP062178.1"/>
</dbReference>
<name>A0A2P5KA55_9BURK</name>
<organism evidence="2 3">
    <name type="scientific">Mycetohabitans endofungorum</name>
    <dbReference type="NCBI Taxonomy" id="417203"/>
    <lineage>
        <taxon>Bacteria</taxon>
        <taxon>Pseudomonadati</taxon>
        <taxon>Pseudomonadota</taxon>
        <taxon>Betaproteobacteria</taxon>
        <taxon>Burkholderiales</taxon>
        <taxon>Burkholderiaceae</taxon>
        <taxon>Mycetohabitans</taxon>
    </lineage>
</organism>
<feature type="domain" description="Baseplate protein J-like barrel" evidence="1">
    <location>
        <begin position="102"/>
        <end position="178"/>
    </location>
</feature>
<dbReference type="Pfam" id="PF04865">
    <property type="entry name" value="Baseplate_J"/>
    <property type="match status" value="1"/>
</dbReference>
<dbReference type="OrthoDB" id="5465441at2"/>
<gene>
    <name evidence="2" type="ORF">B0O95_107112</name>
</gene>
<evidence type="ECO:0000313" key="2">
    <source>
        <dbReference type="EMBL" id="PPB83596.1"/>
    </source>
</evidence>
<sequence>MAEPYDYLTHAGVIVPDTAVVLDTVRNEWRGVLGDDLSVADETPQGVLITADALGRNSVIRNNAALANQINPNEAGGVFLDAICALTGLGRAKAQRSTIADVEVTGIPNTVIRQGLRARTEAGDLFETTETVVLARDGKATVGFRSVEYGPVAAPAGTLRHIVDSVLGWEAVHNPENAKLGRGRQSDASLRRLRKQTLALQGVSLCEAITSALYATEGVQSLQFRENTESTAQVIDGVVMKPHSIWVCIDGGTDADIAQALLKSKSAGAGWNGTVQVNAVDPASGQSYRVRFDRPIRRDFLARVTVRAASSVADPQVAVRDAILAYSEKRVEGETGFTVGTSVSPFELAAAVNRYVPGLYVQRLEVSLLSPIDYVTTEIPLGIFEKATIAPSGIQVIVV</sequence>
<dbReference type="AlphaFoldDB" id="A0A2P5KA55"/>
<dbReference type="EMBL" id="PRDW01000007">
    <property type="protein sequence ID" value="PPB83596.1"/>
    <property type="molecule type" value="Genomic_DNA"/>
</dbReference>
<comment type="caution">
    <text evidence="2">The sequence shown here is derived from an EMBL/GenBank/DDBJ whole genome shotgun (WGS) entry which is preliminary data.</text>
</comment>
<dbReference type="Proteomes" id="UP000243096">
    <property type="component" value="Unassembled WGS sequence"/>
</dbReference>
<accession>A0A2P5KA55</accession>
<keyword evidence="3" id="KW-1185">Reference proteome</keyword>
<evidence type="ECO:0000313" key="3">
    <source>
        <dbReference type="Proteomes" id="UP000243096"/>
    </source>
</evidence>
<dbReference type="InterPro" id="IPR006949">
    <property type="entry name" value="Barrel_Baseplate_J-like"/>
</dbReference>
<proteinExistence type="predicted"/>
<reference evidence="2 3" key="1">
    <citation type="submission" date="2018-01" db="EMBL/GenBank/DDBJ databases">
        <title>Genomic Encyclopedia of Type Strains, Phase III (KMG-III): the genomes of soil and plant-associated and newly described type strains.</title>
        <authorList>
            <person name="Whitman W."/>
        </authorList>
    </citation>
    <scope>NUCLEOTIDE SEQUENCE [LARGE SCALE GENOMIC DNA]</scope>
    <source>
        <strain evidence="2 3">HKI456</strain>
    </source>
</reference>
<evidence type="ECO:0000259" key="1">
    <source>
        <dbReference type="Pfam" id="PF04865"/>
    </source>
</evidence>